<keyword evidence="1" id="KW-0812">Transmembrane</keyword>
<feature type="transmembrane region" description="Helical" evidence="1">
    <location>
        <begin position="20"/>
        <end position="42"/>
    </location>
</feature>
<sequence>MNLLNMLDSIAQISDAEHPSIFPFGFSMHIALAIISVIFFAYRFATQKRPFQLIFAIAPPISLALWISDNKTLFYAVGLIEFILILAALISTFICKPKKAEEAADAKKSEEK</sequence>
<evidence type="ECO:0000313" key="3">
    <source>
        <dbReference type="Proteomes" id="UP000183461"/>
    </source>
</evidence>
<proteinExistence type="predicted"/>
<protein>
    <submittedName>
        <fullName evidence="2">Uncharacterized protein</fullName>
    </submittedName>
</protein>
<feature type="transmembrane region" description="Helical" evidence="1">
    <location>
        <begin position="73"/>
        <end position="95"/>
    </location>
</feature>
<dbReference type="AlphaFoldDB" id="A0A1K1Q160"/>
<evidence type="ECO:0000256" key="1">
    <source>
        <dbReference type="SAM" id="Phobius"/>
    </source>
</evidence>
<feature type="transmembrane region" description="Helical" evidence="1">
    <location>
        <begin position="49"/>
        <end position="67"/>
    </location>
</feature>
<dbReference type="EMBL" id="FPIP01000012">
    <property type="protein sequence ID" value="SFW53473.1"/>
    <property type="molecule type" value="Genomic_DNA"/>
</dbReference>
<dbReference type="Proteomes" id="UP000183461">
    <property type="component" value="Unassembled WGS sequence"/>
</dbReference>
<evidence type="ECO:0000313" key="2">
    <source>
        <dbReference type="EMBL" id="SFW53473.1"/>
    </source>
</evidence>
<gene>
    <name evidence="2" type="ORF">SAMN02910280_0290</name>
</gene>
<keyword evidence="1" id="KW-0472">Membrane</keyword>
<dbReference type="RefSeq" id="WP_072301338.1">
    <property type="nucleotide sequence ID" value="NZ_FPIP01000012.1"/>
</dbReference>
<reference evidence="2 3" key="1">
    <citation type="submission" date="2016-11" db="EMBL/GenBank/DDBJ databases">
        <authorList>
            <person name="Jaros S."/>
            <person name="Januszkiewicz K."/>
            <person name="Wedrychowicz H."/>
        </authorList>
    </citation>
    <scope>NUCLEOTIDE SEQUENCE [LARGE SCALE GENOMIC DNA]</scope>
    <source>
        <strain evidence="2 3">YL228</strain>
    </source>
</reference>
<keyword evidence="1" id="KW-1133">Transmembrane helix</keyword>
<accession>A0A1K1Q160</accession>
<organism evidence="2 3">
    <name type="scientific">Ruminococcus flavefaciens</name>
    <dbReference type="NCBI Taxonomy" id="1265"/>
    <lineage>
        <taxon>Bacteria</taxon>
        <taxon>Bacillati</taxon>
        <taxon>Bacillota</taxon>
        <taxon>Clostridia</taxon>
        <taxon>Eubacteriales</taxon>
        <taxon>Oscillospiraceae</taxon>
        <taxon>Ruminococcus</taxon>
    </lineage>
</organism>
<name>A0A1K1Q160_RUMFL</name>